<accession>A0A3B0U580</accession>
<dbReference type="NCBIfam" id="TIGR03025">
    <property type="entry name" value="EPS_sugtrans"/>
    <property type="match status" value="1"/>
</dbReference>
<evidence type="ECO:0000259" key="7">
    <source>
        <dbReference type="Pfam" id="PF02397"/>
    </source>
</evidence>
<name>A0A3B0U580_9ZZZZ</name>
<reference evidence="8" key="1">
    <citation type="submission" date="2018-06" db="EMBL/GenBank/DDBJ databases">
        <authorList>
            <person name="Zhirakovskaya E."/>
        </authorList>
    </citation>
    <scope>NUCLEOTIDE SEQUENCE</scope>
</reference>
<keyword evidence="3 6" id="KW-0812">Transmembrane</keyword>
<protein>
    <submittedName>
        <fullName evidence="8">Undecaprenyl-phosphate galactosephosphotransferase</fullName>
        <ecNumber evidence="8">2.7.8.6</ecNumber>
    </submittedName>
</protein>
<dbReference type="PROSITE" id="PS51257">
    <property type="entry name" value="PROKAR_LIPOPROTEIN"/>
    <property type="match status" value="1"/>
</dbReference>
<dbReference type="PANTHER" id="PTHR30576:SF10">
    <property type="entry name" value="SLL5057 PROTEIN"/>
    <property type="match status" value="1"/>
</dbReference>
<feature type="transmembrane region" description="Helical" evidence="6">
    <location>
        <begin position="82"/>
        <end position="102"/>
    </location>
</feature>
<comment type="subcellular location">
    <subcellularLocation>
        <location evidence="1">Membrane</location>
        <topology evidence="1">Multi-pass membrane protein</topology>
    </subcellularLocation>
</comment>
<dbReference type="InterPro" id="IPR017475">
    <property type="entry name" value="EPS_sugar_tfrase"/>
</dbReference>
<feature type="transmembrane region" description="Helical" evidence="6">
    <location>
        <begin position="108"/>
        <end position="128"/>
    </location>
</feature>
<organism evidence="8">
    <name type="scientific">hydrothermal vent metagenome</name>
    <dbReference type="NCBI Taxonomy" id="652676"/>
    <lineage>
        <taxon>unclassified sequences</taxon>
        <taxon>metagenomes</taxon>
        <taxon>ecological metagenomes</taxon>
    </lineage>
</organism>
<evidence type="ECO:0000313" key="8">
    <source>
        <dbReference type="EMBL" id="VAW24190.1"/>
    </source>
</evidence>
<sequence>MIKESEPVLERLIVFFQVLLTLACFFFSIWLSAYFGNTLSIGNEEYYVMAFLIAPIWFVLLELFELGAMARIQRFRHLIKKYIGVVAIGITLLFALTFLLDYDSLPRSVFIIFAIVNFIVLFSQKVLGRTIMKYFRNRGYNTRMILLIADDSSADFIEQLRQSPYWGYLIGGIITNSTVIREKYKSLYTIIPEEEDFSKVIDEKVIDEVFFCKNNFKTSEVIKFVSMCREVGVIFHLHSDVFSFSGLHPHLTFLNHQFFLSFRNTPENYLAFKLKRGIDYLLAFIVLILFSPFMLLISVLIKLGDGGPVFFRQTRVGKHGRHFTCLKFRTMVVNAEEMKEQLMSQNEQDGPVFKIKKDPRVTKVGRFLRKTSLDEMPQFFNILMGDMSIVGPRPPIPEEVKQYKRSLNRRLSIPPGITCIWQISGRNNIPFNKWMEMDMQYIDNWSLKLDFIIMAKTFRLLFNGNGQ</sequence>
<dbReference type="GO" id="GO:0016020">
    <property type="term" value="C:membrane"/>
    <property type="evidence" value="ECO:0007669"/>
    <property type="project" value="UniProtKB-SubCell"/>
</dbReference>
<keyword evidence="4 6" id="KW-1133">Transmembrane helix</keyword>
<gene>
    <name evidence="8" type="ORF">MNBD_BACTEROID01-1604</name>
</gene>
<proteinExistence type="predicted"/>
<evidence type="ECO:0000256" key="2">
    <source>
        <dbReference type="ARBA" id="ARBA00022679"/>
    </source>
</evidence>
<dbReference type="Pfam" id="PF02397">
    <property type="entry name" value="Bac_transf"/>
    <property type="match status" value="1"/>
</dbReference>
<evidence type="ECO:0000256" key="1">
    <source>
        <dbReference type="ARBA" id="ARBA00004141"/>
    </source>
</evidence>
<dbReference type="Gene3D" id="3.40.50.720">
    <property type="entry name" value="NAD(P)-binding Rossmann-like Domain"/>
    <property type="match status" value="1"/>
</dbReference>
<evidence type="ECO:0000256" key="6">
    <source>
        <dbReference type="SAM" id="Phobius"/>
    </source>
</evidence>
<feature type="transmembrane region" description="Helical" evidence="6">
    <location>
        <begin position="280"/>
        <end position="301"/>
    </location>
</feature>
<dbReference type="AlphaFoldDB" id="A0A3B0U580"/>
<dbReference type="GO" id="GO:0047360">
    <property type="term" value="F:undecaprenyl-phosphate galactose phosphotransferase activity"/>
    <property type="evidence" value="ECO:0007669"/>
    <property type="project" value="UniProtKB-EC"/>
</dbReference>
<evidence type="ECO:0000256" key="3">
    <source>
        <dbReference type="ARBA" id="ARBA00022692"/>
    </source>
</evidence>
<evidence type="ECO:0000256" key="4">
    <source>
        <dbReference type="ARBA" id="ARBA00022989"/>
    </source>
</evidence>
<keyword evidence="2 8" id="KW-0808">Transferase</keyword>
<dbReference type="EMBL" id="UOEP01000206">
    <property type="protein sequence ID" value="VAW24190.1"/>
    <property type="molecule type" value="Genomic_DNA"/>
</dbReference>
<dbReference type="Pfam" id="PF13727">
    <property type="entry name" value="CoA_binding_3"/>
    <property type="match status" value="1"/>
</dbReference>
<evidence type="ECO:0000256" key="5">
    <source>
        <dbReference type="ARBA" id="ARBA00023136"/>
    </source>
</evidence>
<feature type="transmembrane region" description="Helical" evidence="6">
    <location>
        <begin position="12"/>
        <end position="35"/>
    </location>
</feature>
<dbReference type="InterPro" id="IPR003362">
    <property type="entry name" value="Bact_transf"/>
</dbReference>
<dbReference type="PANTHER" id="PTHR30576">
    <property type="entry name" value="COLANIC BIOSYNTHESIS UDP-GLUCOSE LIPID CARRIER TRANSFERASE"/>
    <property type="match status" value="1"/>
</dbReference>
<keyword evidence="5 6" id="KW-0472">Membrane</keyword>
<feature type="domain" description="Bacterial sugar transferase" evidence="7">
    <location>
        <begin position="275"/>
        <end position="462"/>
    </location>
</feature>
<dbReference type="EC" id="2.7.8.6" evidence="8"/>
<feature type="transmembrane region" description="Helical" evidence="6">
    <location>
        <begin position="47"/>
        <end position="70"/>
    </location>
</feature>